<evidence type="ECO:0008006" key="3">
    <source>
        <dbReference type="Google" id="ProtNLM"/>
    </source>
</evidence>
<dbReference type="RefSeq" id="WP_025240789.1">
    <property type="nucleotide sequence ID" value="NZ_CP007441.1"/>
</dbReference>
<reference evidence="2" key="1">
    <citation type="journal article" date="2014" name="Genome Announc.">
        <title>Complete Genome Sequence of the Highly Transformable Pseudomonas stutzeri Strain 28a24.</title>
        <authorList>
            <person name="Smith B.A."/>
            <person name="Dougherty K.M."/>
            <person name="Baltrus D.A."/>
        </authorList>
    </citation>
    <scope>NUCLEOTIDE SEQUENCE [LARGE SCALE GENOMIC DNA]</scope>
    <source>
        <strain evidence="2">28a24</strain>
    </source>
</reference>
<protein>
    <recommendedName>
        <fullName evidence="3">Beta family protein</fullName>
    </recommendedName>
</protein>
<proteinExistence type="predicted"/>
<dbReference type="EMBL" id="CP007441">
    <property type="protein sequence ID" value="AHL74613.1"/>
    <property type="molecule type" value="Genomic_DNA"/>
</dbReference>
<dbReference type="Proteomes" id="UP000019522">
    <property type="component" value="Chromosome"/>
</dbReference>
<name>W8R539_STUST</name>
<dbReference type="PATRIC" id="fig|316.77.peg.1130"/>
<dbReference type="OrthoDB" id="7847670at2"/>
<dbReference type="Pfam" id="PF14350">
    <property type="entry name" value="Beta_protein"/>
    <property type="match status" value="1"/>
</dbReference>
<reference evidence="1 2" key="2">
    <citation type="submission" date="2014-03" db="EMBL/GenBank/DDBJ databases">
        <authorList>
            <person name="Baltrus D."/>
            <person name="Dougherty K."/>
        </authorList>
    </citation>
    <scope>NUCLEOTIDE SEQUENCE</scope>
    <source>
        <strain evidence="1 2">28a24</strain>
    </source>
</reference>
<gene>
    <name evidence="1" type="ORF">CH92_05685</name>
</gene>
<sequence>MDWTNFWYFPVLKTKDSELRGMGNIPNSVLKNVLPIYEITRSRLSKNNPLGDISKRIDQIGEIQGNSPFILDVTTDPKQQNLQIESILTPNNGYYCWREVLNSYPGLKICPAIHIDLDLDPTLDQTKLFVKEMARSVERMALRLPTGLDESDYNFIVESVRVNLGNAKLYLLLDDGCIRANVKSVGIQAIADDYSNAYKALLKKPGIKDYVESFVCIAGSFPQSVKDETGEDEHGSFSICEHELYKLLSAKHPALRFGDYAAVNINQIEMRGGTFIPRIDFCTDDRFYYYRYRRNSGSYFECAKKVVKDPLYQTQGTWGDDEILSASKNKPSGISPSFWISVRINNYIVRRVSVLSL</sequence>
<evidence type="ECO:0000313" key="1">
    <source>
        <dbReference type="EMBL" id="AHL74613.1"/>
    </source>
</evidence>
<dbReference type="InterPro" id="IPR025683">
    <property type="entry name" value="Protein_beta"/>
</dbReference>
<accession>W8R539</accession>
<dbReference type="KEGG" id="pstt:CH92_05685"/>
<organism evidence="1 2">
    <name type="scientific">Stutzerimonas stutzeri</name>
    <name type="common">Pseudomonas stutzeri</name>
    <dbReference type="NCBI Taxonomy" id="316"/>
    <lineage>
        <taxon>Bacteria</taxon>
        <taxon>Pseudomonadati</taxon>
        <taxon>Pseudomonadota</taxon>
        <taxon>Gammaproteobacteria</taxon>
        <taxon>Pseudomonadales</taxon>
        <taxon>Pseudomonadaceae</taxon>
        <taxon>Stutzerimonas</taxon>
    </lineage>
</organism>
<dbReference type="AlphaFoldDB" id="W8R539"/>
<evidence type="ECO:0000313" key="2">
    <source>
        <dbReference type="Proteomes" id="UP000019522"/>
    </source>
</evidence>